<feature type="transmembrane region" description="Helical" evidence="2">
    <location>
        <begin position="100"/>
        <end position="122"/>
    </location>
</feature>
<dbReference type="InterPro" id="IPR019343">
    <property type="entry name" value="PPP1R21_N"/>
</dbReference>
<dbReference type="PANTHER" id="PTHR21448:SF0">
    <property type="entry name" value="PROTEIN PHOSPHATASE 1 REGULATORY SUBUNIT 21"/>
    <property type="match status" value="1"/>
</dbReference>
<dbReference type="STRING" id="90262.A0A1X2IC97"/>
<keyword evidence="2" id="KW-1133">Transmembrane helix</keyword>
<dbReference type="InterPro" id="IPR040024">
    <property type="entry name" value="PPP1R21"/>
</dbReference>
<organism evidence="4 5">
    <name type="scientific">Absidia repens</name>
    <dbReference type="NCBI Taxonomy" id="90262"/>
    <lineage>
        <taxon>Eukaryota</taxon>
        <taxon>Fungi</taxon>
        <taxon>Fungi incertae sedis</taxon>
        <taxon>Mucoromycota</taxon>
        <taxon>Mucoromycotina</taxon>
        <taxon>Mucoromycetes</taxon>
        <taxon>Mucorales</taxon>
        <taxon>Cunninghamellaceae</taxon>
        <taxon>Absidia</taxon>
    </lineage>
</organism>
<dbReference type="AlphaFoldDB" id="A0A1X2IC97"/>
<feature type="domain" description="Protein phosphatase 1 regulatory subunit 21 N-terminal" evidence="3">
    <location>
        <begin position="29"/>
        <end position="113"/>
    </location>
</feature>
<dbReference type="GO" id="GO:0016020">
    <property type="term" value="C:membrane"/>
    <property type="evidence" value="ECO:0007669"/>
    <property type="project" value="TreeGrafter"/>
</dbReference>
<reference evidence="4 5" key="1">
    <citation type="submission" date="2016-07" db="EMBL/GenBank/DDBJ databases">
        <title>Pervasive Adenine N6-methylation of Active Genes in Fungi.</title>
        <authorList>
            <consortium name="DOE Joint Genome Institute"/>
            <person name="Mondo S.J."/>
            <person name="Dannebaum R.O."/>
            <person name="Kuo R.C."/>
            <person name="Labutti K."/>
            <person name="Haridas S."/>
            <person name="Kuo A."/>
            <person name="Salamov A."/>
            <person name="Ahrendt S.R."/>
            <person name="Lipzen A."/>
            <person name="Sullivan W."/>
            <person name="Andreopoulos W.B."/>
            <person name="Clum A."/>
            <person name="Lindquist E."/>
            <person name="Daum C."/>
            <person name="Ramamoorthy G.K."/>
            <person name="Gryganskyi A."/>
            <person name="Culley D."/>
            <person name="Magnuson J.K."/>
            <person name="James T.Y."/>
            <person name="O'Malley M.A."/>
            <person name="Stajich J.E."/>
            <person name="Spatafora J.W."/>
            <person name="Visel A."/>
            <person name="Grigoriev I.V."/>
        </authorList>
    </citation>
    <scope>NUCLEOTIDE SEQUENCE [LARGE SCALE GENOMIC DNA]</scope>
    <source>
        <strain evidence="4 5">NRRL 1336</strain>
    </source>
</reference>
<dbReference type="PANTHER" id="PTHR21448">
    <property type="entry name" value="SMOOTH MUSCLE MYOSIN HEAVY CHAIN-RELATED"/>
    <property type="match status" value="1"/>
</dbReference>
<name>A0A1X2IC97_9FUNG</name>
<accession>A0A1X2IC97</accession>
<protein>
    <recommendedName>
        <fullName evidence="3">Protein phosphatase 1 regulatory subunit 21 N-terminal domain-containing protein</fullName>
    </recommendedName>
</protein>
<keyword evidence="5" id="KW-1185">Reference proteome</keyword>
<evidence type="ECO:0000259" key="3">
    <source>
        <dbReference type="SMART" id="SM01254"/>
    </source>
</evidence>
<dbReference type="Proteomes" id="UP000193560">
    <property type="component" value="Unassembled WGS sequence"/>
</dbReference>
<evidence type="ECO:0000313" key="5">
    <source>
        <dbReference type="Proteomes" id="UP000193560"/>
    </source>
</evidence>
<proteinExistence type="predicted"/>
<dbReference type="SMART" id="SM01254">
    <property type="entry name" value="KLRAQ"/>
    <property type="match status" value="1"/>
</dbReference>
<sequence length="138" mass="15867">MTDSIIARHTQLNAGAMPASAEELAQKHQSLFQEYSRLKAQHTVLKKAVKKERMENASLQGNVKEKEKELRKLQGQLDILAFHNERLSKRIEAVQEVDTVSILVGGRFYWATLVTYLVLFVMRPPHRKDPISRFLVVQ</sequence>
<keyword evidence="2" id="KW-0812">Transmembrane</keyword>
<evidence type="ECO:0000256" key="2">
    <source>
        <dbReference type="SAM" id="Phobius"/>
    </source>
</evidence>
<dbReference type="GO" id="GO:0005769">
    <property type="term" value="C:early endosome"/>
    <property type="evidence" value="ECO:0007669"/>
    <property type="project" value="TreeGrafter"/>
</dbReference>
<keyword evidence="2" id="KW-0472">Membrane</keyword>
<comment type="caution">
    <text evidence="4">The sequence shown here is derived from an EMBL/GenBank/DDBJ whole genome shotgun (WGS) entry which is preliminary data.</text>
</comment>
<dbReference type="OrthoDB" id="5566667at2759"/>
<dbReference type="EMBL" id="MCGE01000016">
    <property type="protein sequence ID" value="ORZ13568.1"/>
    <property type="molecule type" value="Genomic_DNA"/>
</dbReference>
<keyword evidence="1" id="KW-0175">Coiled coil</keyword>
<evidence type="ECO:0000313" key="4">
    <source>
        <dbReference type="EMBL" id="ORZ13568.1"/>
    </source>
</evidence>
<gene>
    <name evidence="4" type="ORF">BCR42DRAFT_66118</name>
</gene>
<dbReference type="Pfam" id="PF10205">
    <property type="entry name" value="KLRAQ"/>
    <property type="match status" value="1"/>
</dbReference>
<evidence type="ECO:0000256" key="1">
    <source>
        <dbReference type="SAM" id="Coils"/>
    </source>
</evidence>
<feature type="coiled-coil region" evidence="1">
    <location>
        <begin position="21"/>
        <end position="76"/>
    </location>
</feature>